<organism evidence="1 2">
    <name type="scientific">Papaver somniferum</name>
    <name type="common">Opium poppy</name>
    <dbReference type="NCBI Taxonomy" id="3469"/>
    <lineage>
        <taxon>Eukaryota</taxon>
        <taxon>Viridiplantae</taxon>
        <taxon>Streptophyta</taxon>
        <taxon>Embryophyta</taxon>
        <taxon>Tracheophyta</taxon>
        <taxon>Spermatophyta</taxon>
        <taxon>Magnoliopsida</taxon>
        <taxon>Ranunculales</taxon>
        <taxon>Papaveraceae</taxon>
        <taxon>Papaveroideae</taxon>
        <taxon>Papaver</taxon>
    </lineage>
</organism>
<keyword evidence="2" id="KW-1185">Reference proteome</keyword>
<dbReference type="Proteomes" id="UP000316621">
    <property type="component" value="Chromosome 4"/>
</dbReference>
<proteinExistence type="predicted"/>
<evidence type="ECO:0000313" key="2">
    <source>
        <dbReference type="Proteomes" id="UP000316621"/>
    </source>
</evidence>
<reference evidence="1 2" key="1">
    <citation type="journal article" date="2018" name="Science">
        <title>The opium poppy genome and morphinan production.</title>
        <authorList>
            <person name="Guo L."/>
            <person name="Winzer T."/>
            <person name="Yang X."/>
            <person name="Li Y."/>
            <person name="Ning Z."/>
            <person name="He Z."/>
            <person name="Teodor R."/>
            <person name="Lu Y."/>
            <person name="Bowser T.A."/>
            <person name="Graham I.A."/>
            <person name="Ye K."/>
        </authorList>
    </citation>
    <scope>NUCLEOTIDE SEQUENCE [LARGE SCALE GENOMIC DNA]</scope>
    <source>
        <strain evidence="2">cv. HN1</strain>
        <tissue evidence="1">Leaves</tissue>
    </source>
</reference>
<name>A0A4Y7JI99_PAPSO</name>
<dbReference type="AlphaFoldDB" id="A0A4Y7JI99"/>
<dbReference type="EMBL" id="CM010718">
    <property type="protein sequence ID" value="RZC59385.1"/>
    <property type="molecule type" value="Genomic_DNA"/>
</dbReference>
<protein>
    <submittedName>
        <fullName evidence="1">Uncharacterized protein</fullName>
    </submittedName>
</protein>
<dbReference type="Gramene" id="RZC59385">
    <property type="protein sequence ID" value="RZC59385"/>
    <property type="gene ID" value="C5167_006688"/>
</dbReference>
<gene>
    <name evidence="1" type="ORF">C5167_006688</name>
</gene>
<sequence>MDIEQVIEFLAHVPLLQRPPGSSFAEVAKIVQFKHYSDKQQEYDLYNIGIVTTAFHNTDSHESNNLVGTPDRRLVSNSSYPLSSHWRALAGGGDYDYSLEFALVTLQKISAPANEDDVMDTHKKLMNELGGISQDGENSNVSFVNATVKGLRFVLEQLQAPKRGVKALVIMNSSLQFVILHVQCFTSATMLHNLR</sequence>
<accession>A0A4Y7JI99</accession>
<evidence type="ECO:0000313" key="1">
    <source>
        <dbReference type="EMBL" id="RZC59385.1"/>
    </source>
</evidence>